<dbReference type="Pfam" id="PF16657">
    <property type="entry name" value="Malt_amylase_C"/>
    <property type="match status" value="1"/>
</dbReference>
<dbReference type="Gene3D" id="3.90.400.10">
    <property type="entry name" value="Oligo-1,6-glucosidase, Domain 2"/>
    <property type="match status" value="1"/>
</dbReference>
<dbReference type="SUPFAM" id="SSF51011">
    <property type="entry name" value="Glycosyl hydrolase domain"/>
    <property type="match status" value="1"/>
</dbReference>
<evidence type="ECO:0000256" key="1">
    <source>
        <dbReference type="ARBA" id="ARBA00008061"/>
    </source>
</evidence>
<dbReference type="PANTHER" id="PTHR10357:SF179">
    <property type="entry name" value="NEUTRAL AND BASIC AMINO ACID TRANSPORT PROTEIN RBAT"/>
    <property type="match status" value="1"/>
</dbReference>
<dbReference type="FunFam" id="2.60.40.1180:FF:000007">
    <property type="entry name" value="Sucrose isomerase"/>
    <property type="match status" value="1"/>
</dbReference>
<proteinExistence type="inferred from homology"/>
<keyword evidence="2" id="KW-0378">Hydrolase</keyword>
<protein>
    <submittedName>
        <fullName evidence="5">Alpha-glucosidase</fullName>
    </submittedName>
</protein>
<organism evidence="5 6">
    <name type="scientific">Neobittarella massiliensis</name>
    <name type="common">ex Bilen et al. 2018</name>
    <dbReference type="NCBI Taxonomy" id="2041842"/>
    <lineage>
        <taxon>Bacteria</taxon>
        <taxon>Bacillati</taxon>
        <taxon>Bacillota</taxon>
        <taxon>Clostridia</taxon>
        <taxon>Eubacteriales</taxon>
        <taxon>Oscillospiraceae</taxon>
        <taxon>Neobittarella (ex Bilen et al. 2018)</taxon>
    </lineage>
</organism>
<dbReference type="Proteomes" id="UP000597668">
    <property type="component" value="Unassembled WGS sequence"/>
</dbReference>
<gene>
    <name evidence="5" type="ORF">H8K20_09175</name>
</gene>
<dbReference type="InterPro" id="IPR032091">
    <property type="entry name" value="Malt_amylase-like_C"/>
</dbReference>
<dbReference type="FunFam" id="3.20.20.80:FF:000064">
    <property type="entry name" value="Oligo-1,6-glucosidase"/>
    <property type="match status" value="1"/>
</dbReference>
<dbReference type="SMART" id="SM00642">
    <property type="entry name" value="Aamy"/>
    <property type="match status" value="1"/>
</dbReference>
<evidence type="ECO:0000259" key="4">
    <source>
        <dbReference type="SMART" id="SM00642"/>
    </source>
</evidence>
<evidence type="ECO:0000313" key="5">
    <source>
        <dbReference type="EMBL" id="MBC3516563.1"/>
    </source>
</evidence>
<dbReference type="AlphaFoldDB" id="A0A8J6IQZ0"/>
<reference evidence="5" key="1">
    <citation type="submission" date="2020-08" db="EMBL/GenBank/DDBJ databases">
        <authorList>
            <person name="Liu C."/>
            <person name="Sun Q."/>
        </authorList>
    </citation>
    <scope>NUCLEOTIDE SEQUENCE</scope>
    <source>
        <strain evidence="5">NSJ-65</strain>
    </source>
</reference>
<dbReference type="Gene3D" id="3.20.20.80">
    <property type="entry name" value="Glycosidases"/>
    <property type="match status" value="1"/>
</dbReference>
<keyword evidence="6" id="KW-1185">Reference proteome</keyword>
<dbReference type="InterPro" id="IPR006047">
    <property type="entry name" value="GH13_cat_dom"/>
</dbReference>
<dbReference type="InterPro" id="IPR017853">
    <property type="entry name" value="GH"/>
</dbReference>
<evidence type="ECO:0000256" key="3">
    <source>
        <dbReference type="ARBA" id="ARBA00023295"/>
    </source>
</evidence>
<comment type="caution">
    <text evidence="5">The sequence shown here is derived from an EMBL/GenBank/DDBJ whole genome shotgun (WGS) entry which is preliminary data.</text>
</comment>
<dbReference type="RefSeq" id="WP_186488241.1">
    <property type="nucleotide sequence ID" value="NZ_JACOGI010000002.1"/>
</dbReference>
<dbReference type="PANTHER" id="PTHR10357">
    <property type="entry name" value="ALPHA-AMYLASE FAMILY MEMBER"/>
    <property type="match status" value="1"/>
</dbReference>
<dbReference type="Pfam" id="PF00128">
    <property type="entry name" value="Alpha-amylase"/>
    <property type="match status" value="1"/>
</dbReference>
<dbReference type="NCBIfam" id="NF008183">
    <property type="entry name" value="PRK10933.1"/>
    <property type="match status" value="1"/>
</dbReference>
<keyword evidence="3" id="KW-0326">Glycosidase</keyword>
<dbReference type="GO" id="GO:0009313">
    <property type="term" value="P:oligosaccharide catabolic process"/>
    <property type="evidence" value="ECO:0007669"/>
    <property type="project" value="TreeGrafter"/>
</dbReference>
<name>A0A8J6IQZ0_9FIRM</name>
<feature type="domain" description="Glycosyl hydrolase family 13 catalytic" evidence="4">
    <location>
        <begin position="19"/>
        <end position="427"/>
    </location>
</feature>
<dbReference type="SUPFAM" id="SSF51445">
    <property type="entry name" value="(Trans)glycosidases"/>
    <property type="match status" value="1"/>
</dbReference>
<dbReference type="GO" id="GO:0004556">
    <property type="term" value="F:alpha-amylase activity"/>
    <property type="evidence" value="ECO:0007669"/>
    <property type="project" value="TreeGrafter"/>
</dbReference>
<accession>A0A8J6IQZ0</accession>
<dbReference type="InterPro" id="IPR013780">
    <property type="entry name" value="Glyco_hydro_b"/>
</dbReference>
<dbReference type="FunFam" id="3.90.400.10:FF:000002">
    <property type="entry name" value="Sucrose isomerase"/>
    <property type="match status" value="1"/>
</dbReference>
<comment type="similarity">
    <text evidence="1">Belongs to the glycosyl hydrolase 13 family.</text>
</comment>
<dbReference type="InterPro" id="IPR045857">
    <property type="entry name" value="O16G_dom_2"/>
</dbReference>
<evidence type="ECO:0000256" key="2">
    <source>
        <dbReference type="ARBA" id="ARBA00022801"/>
    </source>
</evidence>
<dbReference type="CDD" id="cd11333">
    <property type="entry name" value="AmyAc_SI_OligoGlu_DGase"/>
    <property type="match status" value="1"/>
</dbReference>
<dbReference type="Gene3D" id="2.60.40.1180">
    <property type="entry name" value="Golgi alpha-mannosidase II"/>
    <property type="match status" value="1"/>
</dbReference>
<evidence type="ECO:0000313" key="6">
    <source>
        <dbReference type="Proteomes" id="UP000597668"/>
    </source>
</evidence>
<sequence>MNERLKHEEKWWRNATVYQIYPRSFFDANGDGEGDLAGITAKLDYIKSLGVDVVWSCPYFVSPKADNGYDVADYRDIDPAFGTMEQWREMVDGVHRRGMRFVMDFVGNHTSDEHPWFRQACQSKDSPYHDYYIFKPGRADGSEPSNWMSVFGGSMWEKNPATDEYYLHTFAVKQPDLNWENPKVVDEVVDIMRFWIELGVDGFRLDAINYLYKEPGYPDVEPLPGSKYGFATEHYANKPRVHEHFNTLNRRVFSKYGAMTVAEVAYVDMDTARGYCGPDRQELDMLYPFDILNVDQEGFDKFAPKPLDLPLLKSELARWQTGLHNSGWLALFMGNHDQCRAVSRFGDDGKYWKQSAKMLANCFYMMQGTPYIFQGDEIGMTNVHYDSVDKFRDVEVYNTYREHVIEGGEDPQKWLQLFCDRARDNGRTPMQWDDSKNAGFTTADEPWIEVVDNYPRINVASQEKDPDSILNFYRELIAKRKQWDVIAYGDFALLQPDSTELFCYTRHCDGQDLLCANNFTDHEVSFDLPAAFTGENVTVLLQNYPDLALSGTVTLRPYECFTLICGD</sequence>
<dbReference type="EMBL" id="JACOGI010000002">
    <property type="protein sequence ID" value="MBC3516563.1"/>
    <property type="molecule type" value="Genomic_DNA"/>
</dbReference>